<evidence type="ECO:0000313" key="2">
    <source>
        <dbReference type="Proteomes" id="UP001058003"/>
    </source>
</evidence>
<organism evidence="1 2">
    <name type="scientific">Dactylosporangium aurantiacum</name>
    <dbReference type="NCBI Taxonomy" id="35754"/>
    <lineage>
        <taxon>Bacteria</taxon>
        <taxon>Bacillati</taxon>
        <taxon>Actinomycetota</taxon>
        <taxon>Actinomycetes</taxon>
        <taxon>Micromonosporales</taxon>
        <taxon>Micromonosporaceae</taxon>
        <taxon>Dactylosporangium</taxon>
    </lineage>
</organism>
<reference evidence="1" key="1">
    <citation type="submission" date="2021-04" db="EMBL/GenBank/DDBJ databases">
        <title>Dactylosporangium aurantiacum NRRL B-8018 full assembly.</title>
        <authorList>
            <person name="Hartkoorn R.C."/>
            <person name="Beaudoing E."/>
            <person name="Hot D."/>
        </authorList>
    </citation>
    <scope>NUCLEOTIDE SEQUENCE</scope>
    <source>
        <strain evidence="1">NRRL B-8018</strain>
    </source>
</reference>
<dbReference type="InterPro" id="IPR053137">
    <property type="entry name" value="NLR-like"/>
</dbReference>
<dbReference type="SUPFAM" id="SSF52540">
    <property type="entry name" value="P-loop containing nucleoside triphosphate hydrolases"/>
    <property type="match status" value="1"/>
</dbReference>
<dbReference type="SUPFAM" id="SSF48452">
    <property type="entry name" value="TPR-like"/>
    <property type="match status" value="2"/>
</dbReference>
<dbReference type="InterPro" id="IPR011990">
    <property type="entry name" value="TPR-like_helical_dom_sf"/>
</dbReference>
<proteinExistence type="predicted"/>
<name>A0A9Q9IAQ3_9ACTN</name>
<dbReference type="Proteomes" id="UP001058003">
    <property type="component" value="Chromosome"/>
</dbReference>
<protein>
    <submittedName>
        <fullName evidence="1">Tetratricopeptide repeat protein</fullName>
    </submittedName>
</protein>
<evidence type="ECO:0000313" key="1">
    <source>
        <dbReference type="EMBL" id="UWZ50838.1"/>
    </source>
</evidence>
<dbReference type="Gene3D" id="1.25.40.10">
    <property type="entry name" value="Tetratricopeptide repeat domain"/>
    <property type="match status" value="2"/>
</dbReference>
<dbReference type="Gene3D" id="3.40.50.300">
    <property type="entry name" value="P-loop containing nucleotide triphosphate hydrolases"/>
    <property type="match status" value="1"/>
</dbReference>
<dbReference type="RefSeq" id="WP_033358161.1">
    <property type="nucleotide sequence ID" value="NZ_CP073767.1"/>
</dbReference>
<gene>
    <name evidence="1" type="ORF">Daura_28960</name>
</gene>
<dbReference type="OrthoDB" id="3210382at2"/>
<dbReference type="InterPro" id="IPR027417">
    <property type="entry name" value="P-loop_NTPase"/>
</dbReference>
<sequence>MRSSQRRFGLIAGAVLVAALVTGFLVHEGLDRADKWASVAGGGIAVAGLLAGALRRPATGGGDATFTGAPLSAPAPVGTPAIRGRDRELRRLARAARRPDGAVHVLTGMGGVGKSFLAAWVCRWYARREGRAAWWIAAQDQAGLVDGLVSLAEAHGLGEVQVTAIRNGAPRAVERLWELLRQAPQRWLLVFDNLDDPRLAAGLIQSGVAGCADRGLVLVTSRTSRRQLWGRDADVVELGPLAAADSAQVLLDLARDAGARAAAERLARDLGCLPLALRLAGANLNSPFPIWHTFDGYRDALRELGVDRVLAAPGAAGEPVEHRANVMLTWQMSVSALEGHGLPYGRPLLQVLSHFAPGVPVPETLLHADPVRALLGGDGAAGRDALHVRRVVQRNLEGLADQSLITAVAAVAPDRSRLFMLHPVVAETNRVGSPGRSAPAGVAVALVAAAVAALRFDDNAHWAWFGLFAPHVEELLRSAGTLTDEDLATLITTVSRVVAADTWRGHDADAEALAVRALPHADRLGATHEALLALRHERAWAVGRLGRWAEAHAELSQVCQARTSGLGAGHPDTLDTRHKLAWATGRLGDWRAAESLLQAVQLARVAALGEEHADTLHTRCCLAWAIGRCGRPDEAERRYTGVIAARERVLGADHAESLDARHSLAELYVLCGRFAAAEEELQRLVADRRRVLGAGHPETLDTRPRYWLGRALLGQGRRREAQRVLRALADDQIRYLGPDHPATAETVTLLRSR</sequence>
<dbReference type="EMBL" id="CP073767">
    <property type="protein sequence ID" value="UWZ50838.1"/>
    <property type="molecule type" value="Genomic_DNA"/>
</dbReference>
<dbReference type="KEGG" id="daur:Daura_28960"/>
<dbReference type="Pfam" id="PF13374">
    <property type="entry name" value="TPR_10"/>
    <property type="match status" value="4"/>
</dbReference>
<accession>A0A9Q9IAQ3</accession>
<dbReference type="PANTHER" id="PTHR46082">
    <property type="entry name" value="ATP/GTP-BINDING PROTEIN-RELATED"/>
    <property type="match status" value="1"/>
</dbReference>
<dbReference type="PANTHER" id="PTHR46082:SF6">
    <property type="entry name" value="AAA+ ATPASE DOMAIN-CONTAINING PROTEIN-RELATED"/>
    <property type="match status" value="1"/>
</dbReference>
<keyword evidence="2" id="KW-1185">Reference proteome</keyword>
<dbReference type="PRINTS" id="PR00364">
    <property type="entry name" value="DISEASERSIST"/>
</dbReference>
<dbReference type="AlphaFoldDB" id="A0A9Q9IAQ3"/>